<proteinExistence type="predicted"/>
<organism evidence="2 3">
    <name type="scientific">Sinisalibacter aestuarii</name>
    <dbReference type="NCBI Taxonomy" id="2949426"/>
    <lineage>
        <taxon>Bacteria</taxon>
        <taxon>Pseudomonadati</taxon>
        <taxon>Pseudomonadota</taxon>
        <taxon>Alphaproteobacteria</taxon>
        <taxon>Rhodobacterales</taxon>
        <taxon>Roseobacteraceae</taxon>
        <taxon>Sinisalibacter</taxon>
    </lineage>
</organism>
<name>A0ABQ5LW63_9RHOB</name>
<gene>
    <name evidence="2" type="ORF">STA1M1_31040</name>
</gene>
<comment type="caution">
    <text evidence="2">The sequence shown here is derived from an EMBL/GenBank/DDBJ whole genome shotgun (WGS) entry which is preliminary data.</text>
</comment>
<reference evidence="2" key="1">
    <citation type="journal article" date="2023" name="Int. J. Syst. Evol. Microbiol.">
        <title>Sinisalibacter aestuarii sp. nov., isolated from estuarine sediment of the Arakawa River.</title>
        <authorList>
            <person name="Arafat S.T."/>
            <person name="Hirano S."/>
            <person name="Sato A."/>
            <person name="Takeuchi K."/>
            <person name="Yasuda T."/>
            <person name="Terahara T."/>
            <person name="Hamada M."/>
            <person name="Kobayashi T."/>
        </authorList>
    </citation>
    <scope>NUCLEOTIDE SEQUENCE</scope>
    <source>
        <strain evidence="2">B-399</strain>
    </source>
</reference>
<evidence type="ECO:0000259" key="1">
    <source>
        <dbReference type="Pfam" id="PF13524"/>
    </source>
</evidence>
<evidence type="ECO:0000313" key="3">
    <source>
        <dbReference type="Proteomes" id="UP001144205"/>
    </source>
</evidence>
<protein>
    <recommendedName>
        <fullName evidence="1">Spore protein YkvP/CgeB glycosyl transferase-like domain-containing protein</fullName>
    </recommendedName>
</protein>
<dbReference type="Proteomes" id="UP001144205">
    <property type="component" value="Unassembled WGS sequence"/>
</dbReference>
<keyword evidence="3" id="KW-1185">Reference proteome</keyword>
<evidence type="ECO:0000313" key="2">
    <source>
        <dbReference type="EMBL" id="GKY89235.1"/>
    </source>
</evidence>
<feature type="domain" description="Spore protein YkvP/CgeB glycosyl transferase-like" evidence="1">
    <location>
        <begin position="189"/>
        <end position="318"/>
    </location>
</feature>
<dbReference type="Pfam" id="PF13524">
    <property type="entry name" value="Glyco_trans_1_2"/>
    <property type="match status" value="1"/>
</dbReference>
<dbReference type="InterPro" id="IPR055259">
    <property type="entry name" value="YkvP/CgeB_Glyco_trans-like"/>
</dbReference>
<accession>A0ABQ5LW63</accession>
<dbReference type="SUPFAM" id="SSF53756">
    <property type="entry name" value="UDP-Glycosyltransferase/glycogen phosphorylase"/>
    <property type="match status" value="1"/>
</dbReference>
<sequence>MNLRLLYVGSLRAGGNGLDRVALMESRGFCVIKADRHRYMAMGTRFERSLAARLNLGRGVRRFNLLLEAVAERDRFDVVFVDKGVWVRPQTLRQLKSCARLLVHYTPDAQFREYRSRKFLRSLPDYDLSVTTKPFEIEDYRAAGATNVMLIHQGFGGRIKPVPDDDIPDPLVSDVCFVGHYQSAYAHILRLLADRVPLAIWGPGWTEYARTHTWAKNVVRGGALFGKDYASAISGAKIAIGLLSKRIPETTTTRSFEIPACGTMLLAERTNDHMALFDEGREAEFFSTPAELCDKAAYYLEHPVEREAIAAAGLARSWSSGYAIEDQFRSVIDWILCQITPRAHS</sequence>
<dbReference type="EMBL" id="BROH01000010">
    <property type="protein sequence ID" value="GKY89235.1"/>
    <property type="molecule type" value="Genomic_DNA"/>
</dbReference>